<dbReference type="CDD" id="cd00154">
    <property type="entry name" value="Rab"/>
    <property type="match status" value="1"/>
</dbReference>
<dbReference type="PANTHER" id="PTHR24073">
    <property type="entry name" value="DRAB5-RELATED"/>
    <property type="match status" value="1"/>
</dbReference>
<evidence type="ECO:0008006" key="5">
    <source>
        <dbReference type="Google" id="ProtNLM"/>
    </source>
</evidence>
<dbReference type="Pfam" id="PF00071">
    <property type="entry name" value="Ras"/>
    <property type="match status" value="1"/>
</dbReference>
<dbReference type="InterPro" id="IPR001806">
    <property type="entry name" value="Small_GTPase"/>
</dbReference>
<dbReference type="SMART" id="SM00175">
    <property type="entry name" value="RAB"/>
    <property type="match status" value="1"/>
</dbReference>
<evidence type="ECO:0000313" key="3">
    <source>
        <dbReference type="EMBL" id="KAK8866609.1"/>
    </source>
</evidence>
<dbReference type="SMART" id="SM00174">
    <property type="entry name" value="RHO"/>
    <property type="match status" value="1"/>
</dbReference>
<dbReference type="Gene3D" id="3.40.50.300">
    <property type="entry name" value="P-loop containing nucleotide triphosphate hydrolases"/>
    <property type="match status" value="1"/>
</dbReference>
<organism evidence="3 4">
    <name type="scientific">Tritrichomonas musculus</name>
    <dbReference type="NCBI Taxonomy" id="1915356"/>
    <lineage>
        <taxon>Eukaryota</taxon>
        <taxon>Metamonada</taxon>
        <taxon>Parabasalia</taxon>
        <taxon>Tritrichomonadida</taxon>
        <taxon>Tritrichomonadidae</taxon>
        <taxon>Tritrichomonas</taxon>
    </lineage>
</organism>
<reference evidence="3 4" key="1">
    <citation type="submission" date="2024-04" db="EMBL/GenBank/DDBJ databases">
        <title>Tritrichomonas musculus Genome.</title>
        <authorList>
            <person name="Alves-Ferreira E."/>
            <person name="Grigg M."/>
            <person name="Lorenzi H."/>
            <person name="Galac M."/>
        </authorList>
    </citation>
    <scope>NUCLEOTIDE SEQUENCE [LARGE SCALE GENOMIC DNA]</scope>
    <source>
        <strain evidence="3 4">EAF2021</strain>
    </source>
</reference>
<accession>A0ABR2INQ5</accession>
<dbReference type="PRINTS" id="PR00449">
    <property type="entry name" value="RASTRNSFRMNG"/>
</dbReference>
<dbReference type="EMBL" id="JAPFFF010000015">
    <property type="protein sequence ID" value="KAK8866609.1"/>
    <property type="molecule type" value="Genomic_DNA"/>
</dbReference>
<evidence type="ECO:0000256" key="2">
    <source>
        <dbReference type="ARBA" id="ARBA00023134"/>
    </source>
</evidence>
<evidence type="ECO:0000313" key="4">
    <source>
        <dbReference type="Proteomes" id="UP001470230"/>
    </source>
</evidence>
<dbReference type="InterPro" id="IPR027417">
    <property type="entry name" value="P-loop_NTPase"/>
</dbReference>
<name>A0ABR2INQ5_9EUKA</name>
<keyword evidence="1" id="KW-0547">Nucleotide-binding</keyword>
<dbReference type="NCBIfam" id="TIGR00231">
    <property type="entry name" value="small_GTP"/>
    <property type="match status" value="1"/>
</dbReference>
<keyword evidence="2" id="KW-0342">GTP-binding</keyword>
<sequence>MTSTQKTRPLKVILVGSSGVGKTSLINAFFKQPYEIETQPTVAPAYCGATIELPDKTKVDLQIWDTAGQERFQSIGGMFYRESDIAFICFDSDNKSTISTWVNRVRNQVPNCILFLVATKSDLMSEDEINALKGDEQNILKEFQAQKFFLTSSSANTGVMNLFQSAGQCITTICKASQSATVQIDKPVTPSKGCKC</sequence>
<gene>
    <name evidence="3" type="ORF">M9Y10_009575</name>
</gene>
<dbReference type="PROSITE" id="PS51419">
    <property type="entry name" value="RAB"/>
    <property type="match status" value="1"/>
</dbReference>
<dbReference type="SUPFAM" id="SSF52540">
    <property type="entry name" value="P-loop containing nucleoside triphosphate hydrolases"/>
    <property type="match status" value="1"/>
</dbReference>
<dbReference type="Proteomes" id="UP001470230">
    <property type="component" value="Unassembled WGS sequence"/>
</dbReference>
<dbReference type="SMART" id="SM00173">
    <property type="entry name" value="RAS"/>
    <property type="match status" value="1"/>
</dbReference>
<comment type="caution">
    <text evidence="3">The sequence shown here is derived from an EMBL/GenBank/DDBJ whole genome shotgun (WGS) entry which is preliminary data.</text>
</comment>
<proteinExistence type="predicted"/>
<dbReference type="InterPro" id="IPR005225">
    <property type="entry name" value="Small_GTP-bd"/>
</dbReference>
<keyword evidence="4" id="KW-1185">Reference proteome</keyword>
<evidence type="ECO:0000256" key="1">
    <source>
        <dbReference type="ARBA" id="ARBA00022741"/>
    </source>
</evidence>
<protein>
    <recommendedName>
        <fullName evidence="5">Small GTP-binding protein</fullName>
    </recommendedName>
</protein>